<feature type="transmembrane region" description="Helical" evidence="4">
    <location>
        <begin position="288"/>
        <end position="310"/>
    </location>
</feature>
<dbReference type="GO" id="GO:0022857">
    <property type="term" value="F:transmembrane transporter activity"/>
    <property type="evidence" value="ECO:0007669"/>
    <property type="project" value="InterPro"/>
</dbReference>
<accession>A0A7W6C1I4</accession>
<evidence type="ECO:0000256" key="2">
    <source>
        <dbReference type="ARBA" id="ARBA00022989"/>
    </source>
</evidence>
<dbReference type="Gene3D" id="1.20.1250.20">
    <property type="entry name" value="MFS general substrate transporter like domains"/>
    <property type="match status" value="2"/>
</dbReference>
<name>A0A7W6C1I4_9SPHN</name>
<dbReference type="InterPro" id="IPR036259">
    <property type="entry name" value="MFS_trans_sf"/>
</dbReference>
<dbReference type="AlphaFoldDB" id="A0A7W6C1I4"/>
<dbReference type="Pfam" id="PF07690">
    <property type="entry name" value="MFS_1"/>
    <property type="match status" value="1"/>
</dbReference>
<proteinExistence type="predicted"/>
<feature type="transmembrane region" description="Helical" evidence="4">
    <location>
        <begin position="194"/>
        <end position="214"/>
    </location>
</feature>
<keyword evidence="7" id="KW-1185">Reference proteome</keyword>
<evidence type="ECO:0000256" key="3">
    <source>
        <dbReference type="ARBA" id="ARBA00023136"/>
    </source>
</evidence>
<feature type="transmembrane region" description="Helical" evidence="4">
    <location>
        <begin position="136"/>
        <end position="156"/>
    </location>
</feature>
<dbReference type="EMBL" id="JACIDY010000004">
    <property type="protein sequence ID" value="MBB3940415.1"/>
    <property type="molecule type" value="Genomic_DNA"/>
</dbReference>
<dbReference type="InterPro" id="IPR020846">
    <property type="entry name" value="MFS_dom"/>
</dbReference>
<reference evidence="6 7" key="1">
    <citation type="submission" date="2020-08" db="EMBL/GenBank/DDBJ databases">
        <title>Genomic Encyclopedia of Type Strains, Phase IV (KMG-IV): sequencing the most valuable type-strain genomes for metagenomic binning, comparative biology and taxonomic classification.</title>
        <authorList>
            <person name="Goeker M."/>
        </authorList>
    </citation>
    <scope>NUCLEOTIDE SEQUENCE [LARGE SCALE GENOMIC DNA]</scope>
    <source>
        <strain evidence="6 7">DSM 27568</strain>
    </source>
</reference>
<feature type="domain" description="Major facilitator superfamily (MFS) profile" evidence="5">
    <location>
        <begin position="70"/>
        <end position="467"/>
    </location>
</feature>
<feature type="transmembrane region" description="Helical" evidence="4">
    <location>
        <begin position="104"/>
        <end position="124"/>
    </location>
</feature>
<dbReference type="SUPFAM" id="SSF103473">
    <property type="entry name" value="MFS general substrate transporter"/>
    <property type="match status" value="1"/>
</dbReference>
<comment type="caution">
    <text evidence="6">The sequence shown here is derived from an EMBL/GenBank/DDBJ whole genome shotgun (WGS) entry which is preliminary data.</text>
</comment>
<feature type="transmembrane region" description="Helical" evidence="4">
    <location>
        <begin position="226"/>
        <end position="246"/>
    </location>
</feature>
<keyword evidence="2 4" id="KW-1133">Transmembrane helix</keyword>
<feature type="transmembrane region" description="Helical" evidence="4">
    <location>
        <begin position="406"/>
        <end position="424"/>
    </location>
</feature>
<gene>
    <name evidence="6" type="ORF">GGR39_002072</name>
</gene>
<organism evidence="6 7">
    <name type="scientific">Novosphingobium fluoreni</name>
    <dbReference type="NCBI Taxonomy" id="1391222"/>
    <lineage>
        <taxon>Bacteria</taxon>
        <taxon>Pseudomonadati</taxon>
        <taxon>Pseudomonadota</taxon>
        <taxon>Alphaproteobacteria</taxon>
        <taxon>Sphingomonadales</taxon>
        <taxon>Sphingomonadaceae</taxon>
        <taxon>Novosphingobium</taxon>
    </lineage>
</organism>
<keyword evidence="3 4" id="KW-0472">Membrane</keyword>
<sequence length="472" mass="49274">MSKEEYQDAAIIDQLTQPVPHGIGASAVTFRGGTPIDAFYERLIRGANLNKNRRGQFMGEASEWSRGWRTVASGTLGMTAMAGVASVTGVVMEPLQHEFGWPRAVVAVNVFLCSAMALLLAPVGGALTSRLGARKVAICGTLGAIPGLLLISLTGGSPWTWYGAWTAFAVVNVAIGPMVWSMAVSGLFEHARGFALAVTLSGGGLAHLLFPPLAVLMEAHYGWRGVYIAIAAVFLIVLLPVLLFLFRAREDLAATQPVEAIAVDKAARVQEPLATGLSLKQALGTRHFWQLALLALVVAFVEGTLTVHLFPILKEEGLSGATAAGIASAMGLALIVGRLVTGILLDRLPSSHVFAASILFLLFCCFMARVVAGNAAIGIAVGILLGLGSGGTTGTLAYMTGRYFGLRAYAAIFGMLIGIFALGYGIAPSVAGYARDAATSYAPLFLYLAFACAVSTVLAFTLGKGPRNANVS</sequence>
<feature type="transmembrane region" description="Helical" evidence="4">
    <location>
        <begin position="377"/>
        <end position="399"/>
    </location>
</feature>
<dbReference type="Proteomes" id="UP000561459">
    <property type="component" value="Unassembled WGS sequence"/>
</dbReference>
<dbReference type="InterPro" id="IPR011701">
    <property type="entry name" value="MFS"/>
</dbReference>
<dbReference type="InterPro" id="IPR050327">
    <property type="entry name" value="Proton-linked_MCT"/>
</dbReference>
<feature type="transmembrane region" description="Helical" evidence="4">
    <location>
        <begin position="444"/>
        <end position="463"/>
    </location>
</feature>
<dbReference type="PANTHER" id="PTHR11360">
    <property type="entry name" value="MONOCARBOXYLATE TRANSPORTER"/>
    <property type="match status" value="1"/>
</dbReference>
<evidence type="ECO:0000259" key="5">
    <source>
        <dbReference type="PROSITE" id="PS50850"/>
    </source>
</evidence>
<evidence type="ECO:0000313" key="6">
    <source>
        <dbReference type="EMBL" id="MBB3940415.1"/>
    </source>
</evidence>
<keyword evidence="1 4" id="KW-0812">Transmembrane</keyword>
<feature type="transmembrane region" description="Helical" evidence="4">
    <location>
        <begin position="353"/>
        <end position="371"/>
    </location>
</feature>
<evidence type="ECO:0000256" key="1">
    <source>
        <dbReference type="ARBA" id="ARBA00022692"/>
    </source>
</evidence>
<feature type="transmembrane region" description="Helical" evidence="4">
    <location>
        <begin position="71"/>
        <end position="92"/>
    </location>
</feature>
<feature type="transmembrane region" description="Helical" evidence="4">
    <location>
        <begin position="322"/>
        <end position="341"/>
    </location>
</feature>
<dbReference type="RefSeq" id="WP_183617026.1">
    <property type="nucleotide sequence ID" value="NZ_JACIDY010000004.1"/>
</dbReference>
<protein>
    <submittedName>
        <fullName evidence="6">MFS family permease</fullName>
    </submittedName>
</protein>
<evidence type="ECO:0000256" key="4">
    <source>
        <dbReference type="SAM" id="Phobius"/>
    </source>
</evidence>
<dbReference type="PROSITE" id="PS50850">
    <property type="entry name" value="MFS"/>
    <property type="match status" value="1"/>
</dbReference>
<evidence type="ECO:0000313" key="7">
    <source>
        <dbReference type="Proteomes" id="UP000561459"/>
    </source>
</evidence>
<dbReference type="PANTHER" id="PTHR11360:SF290">
    <property type="entry name" value="MONOCARBOXYLATE MFS PERMEASE"/>
    <property type="match status" value="1"/>
</dbReference>
<feature type="transmembrane region" description="Helical" evidence="4">
    <location>
        <begin position="162"/>
        <end position="182"/>
    </location>
</feature>